<proteinExistence type="inferred from homology"/>
<dbReference type="RefSeq" id="WP_277621794.1">
    <property type="nucleotide sequence ID" value="NZ_JFHD01000015.1"/>
</dbReference>
<dbReference type="InterPro" id="IPR036316">
    <property type="entry name" value="Pili_assmbl_chap_C_dom_sf"/>
</dbReference>
<dbReference type="Pfam" id="PF02753">
    <property type="entry name" value="PapD_C"/>
    <property type="match status" value="1"/>
</dbReference>
<dbReference type="InterPro" id="IPR008962">
    <property type="entry name" value="PapD-like_sf"/>
</dbReference>
<keyword evidence="12" id="KW-1185">Reference proteome</keyword>
<accession>A0A656QJ08</accession>
<dbReference type="Pfam" id="PF00345">
    <property type="entry name" value="PapD_N"/>
    <property type="match status" value="1"/>
</dbReference>
<dbReference type="GO" id="GO:0030288">
    <property type="term" value="C:outer membrane-bounded periplasmic space"/>
    <property type="evidence" value="ECO:0007669"/>
    <property type="project" value="InterPro"/>
</dbReference>
<sequence length="218" mass="24019">MAWDRRIREGTLSPDTVKLTNNGKLPGLTKVWIDRGDPNAKPDSIEVPFTIMPPIMRIDPGKSQTLRIMSTGEELPADKESLFYLNVLEVPPKPTGDEASPNQLQLAFRTRIKFFFRPNGLKGQVTDAPAQVIWHLKHDGDQNMIEATNPTPYHISFDRIQFGRGSNVAAFDQGGMVGPGETKKFPLKGTFPSQGSKVNYTAINDYGGPQNGEADVAP</sequence>
<dbReference type="Gene3D" id="2.60.40.10">
    <property type="entry name" value="Immunoglobulins"/>
    <property type="match status" value="2"/>
</dbReference>
<dbReference type="PRINTS" id="PR00969">
    <property type="entry name" value="CHAPERONPILI"/>
</dbReference>
<dbReference type="SUPFAM" id="SSF49354">
    <property type="entry name" value="PapD-like"/>
    <property type="match status" value="1"/>
</dbReference>
<dbReference type="PROSITE" id="PS00635">
    <property type="entry name" value="PILI_CHAPERONE"/>
    <property type="match status" value="1"/>
</dbReference>
<evidence type="ECO:0000259" key="9">
    <source>
        <dbReference type="Pfam" id="PF00345"/>
    </source>
</evidence>
<reference evidence="11 12" key="1">
    <citation type="submission" date="2014-03" db="EMBL/GenBank/DDBJ databases">
        <title>Draft Genome Sequences of Four Burkholderia Strains.</title>
        <authorList>
            <person name="Liu X.Y."/>
            <person name="Li C.X."/>
            <person name="Xu J.H."/>
        </authorList>
    </citation>
    <scope>NUCLEOTIDE SEQUENCE [LARGE SCALE GENOMIC DNA]</scope>
    <source>
        <strain evidence="11 12">OP-1</strain>
    </source>
</reference>
<dbReference type="InterPro" id="IPR013783">
    <property type="entry name" value="Ig-like_fold"/>
</dbReference>
<dbReference type="Proteomes" id="UP000027451">
    <property type="component" value="Unassembled WGS sequence"/>
</dbReference>
<keyword evidence="4" id="KW-0732">Signal</keyword>
<evidence type="ECO:0000256" key="5">
    <source>
        <dbReference type="ARBA" id="ARBA00022764"/>
    </source>
</evidence>
<organism evidence="11 12">
    <name type="scientific">Caballeronia zhejiangensis</name>
    <dbReference type="NCBI Taxonomy" id="871203"/>
    <lineage>
        <taxon>Bacteria</taxon>
        <taxon>Pseudomonadati</taxon>
        <taxon>Pseudomonadota</taxon>
        <taxon>Betaproteobacteria</taxon>
        <taxon>Burkholderiales</taxon>
        <taxon>Burkholderiaceae</taxon>
        <taxon>Caballeronia</taxon>
    </lineage>
</organism>
<dbReference type="AlphaFoldDB" id="A0A656QJ08"/>
<evidence type="ECO:0000256" key="3">
    <source>
        <dbReference type="ARBA" id="ARBA00022558"/>
    </source>
</evidence>
<dbReference type="PANTHER" id="PTHR30251">
    <property type="entry name" value="PILUS ASSEMBLY CHAPERONE"/>
    <property type="match status" value="1"/>
</dbReference>
<evidence type="ECO:0000256" key="6">
    <source>
        <dbReference type="ARBA" id="ARBA00023186"/>
    </source>
</evidence>
<evidence type="ECO:0000313" key="11">
    <source>
        <dbReference type="EMBL" id="KDR29054.1"/>
    </source>
</evidence>
<dbReference type="SUPFAM" id="SSF49584">
    <property type="entry name" value="Periplasmic chaperone C-domain"/>
    <property type="match status" value="1"/>
</dbReference>
<evidence type="ECO:0000256" key="8">
    <source>
        <dbReference type="RuleBase" id="RU003918"/>
    </source>
</evidence>
<evidence type="ECO:0000256" key="7">
    <source>
        <dbReference type="ARBA" id="ARBA00023319"/>
    </source>
</evidence>
<comment type="similarity">
    <text evidence="2 8">Belongs to the periplasmic pilus chaperone family.</text>
</comment>
<evidence type="ECO:0008006" key="13">
    <source>
        <dbReference type="Google" id="ProtNLM"/>
    </source>
</evidence>
<gene>
    <name evidence="11" type="ORF">BG60_08875</name>
</gene>
<keyword evidence="3" id="KW-1029">Fimbrium biogenesis</keyword>
<comment type="caution">
    <text evidence="11">The sequence shown here is derived from an EMBL/GenBank/DDBJ whole genome shotgun (WGS) entry which is preliminary data.</text>
</comment>
<comment type="subcellular location">
    <subcellularLocation>
        <location evidence="1 8">Periplasm</location>
    </subcellularLocation>
</comment>
<evidence type="ECO:0000256" key="4">
    <source>
        <dbReference type="ARBA" id="ARBA00022729"/>
    </source>
</evidence>
<dbReference type="InterPro" id="IPR016148">
    <property type="entry name" value="Pili_assmbl_chaperone_C"/>
</dbReference>
<name>A0A656QJ08_9BURK</name>
<feature type="domain" description="Pili assembly chaperone C-terminal" evidence="10">
    <location>
        <begin position="148"/>
        <end position="209"/>
    </location>
</feature>
<keyword evidence="5" id="KW-0574">Periplasm</keyword>
<dbReference type="PANTHER" id="PTHR30251:SF2">
    <property type="entry name" value="FIMBRIAL CHAPERONE YADV-RELATED"/>
    <property type="match status" value="1"/>
</dbReference>
<feature type="domain" description="Pili assembly chaperone N-terminal" evidence="9">
    <location>
        <begin position="15"/>
        <end position="121"/>
    </location>
</feature>
<protein>
    <recommendedName>
        <fullName evidence="13">Molecular chaperone EcpD</fullName>
    </recommendedName>
</protein>
<keyword evidence="6 8" id="KW-0143">Chaperone</keyword>
<dbReference type="InterPro" id="IPR050643">
    <property type="entry name" value="Periplasmic_pilus_chap"/>
</dbReference>
<evidence type="ECO:0000256" key="1">
    <source>
        <dbReference type="ARBA" id="ARBA00004418"/>
    </source>
</evidence>
<dbReference type="InterPro" id="IPR018046">
    <property type="entry name" value="Pili_assmbl_chaperone_CS"/>
</dbReference>
<dbReference type="EMBL" id="JFHD01000015">
    <property type="protein sequence ID" value="KDR29054.1"/>
    <property type="molecule type" value="Genomic_DNA"/>
</dbReference>
<evidence type="ECO:0000259" key="10">
    <source>
        <dbReference type="Pfam" id="PF02753"/>
    </source>
</evidence>
<evidence type="ECO:0000313" key="12">
    <source>
        <dbReference type="Proteomes" id="UP000027451"/>
    </source>
</evidence>
<dbReference type="GO" id="GO:0071555">
    <property type="term" value="P:cell wall organization"/>
    <property type="evidence" value="ECO:0007669"/>
    <property type="project" value="InterPro"/>
</dbReference>
<keyword evidence="7" id="KW-0393">Immunoglobulin domain</keyword>
<dbReference type="InterPro" id="IPR001829">
    <property type="entry name" value="Pili_assmbl_chaperone_bac"/>
</dbReference>
<evidence type="ECO:0000256" key="2">
    <source>
        <dbReference type="ARBA" id="ARBA00007399"/>
    </source>
</evidence>
<dbReference type="InterPro" id="IPR016147">
    <property type="entry name" value="Pili_assmbl_chaperone_N"/>
</dbReference>